<dbReference type="GO" id="GO:0043165">
    <property type="term" value="P:Gram-negative-bacterium-type cell outer membrane assembly"/>
    <property type="evidence" value="ECO:0007669"/>
    <property type="project" value="UniProtKB-UniRule"/>
</dbReference>
<dbReference type="GO" id="GO:0051205">
    <property type="term" value="P:protein insertion into membrane"/>
    <property type="evidence" value="ECO:0007669"/>
    <property type="project" value="UniProtKB-UniRule"/>
</dbReference>
<proteinExistence type="inferred from homology"/>
<organism evidence="8 9">
    <name type="scientific">Candidatus Nitrosacidococcus tergens</name>
    <dbReference type="NCBI Taxonomy" id="553981"/>
    <lineage>
        <taxon>Bacteria</taxon>
        <taxon>Pseudomonadati</taxon>
        <taxon>Pseudomonadota</taxon>
        <taxon>Gammaproteobacteria</taxon>
        <taxon>Chromatiales</taxon>
        <taxon>Chromatiaceae</taxon>
        <taxon>Candidatus Nitrosacidococcus</taxon>
    </lineage>
</organism>
<dbReference type="InterPro" id="IPR039565">
    <property type="entry name" value="BamD-like"/>
</dbReference>
<keyword evidence="1 6" id="KW-0732">Signal</keyword>
<dbReference type="SUPFAM" id="SSF48452">
    <property type="entry name" value="TPR-like"/>
    <property type="match status" value="1"/>
</dbReference>
<sequence>MHIFKIFILLIFFLSLGGCSALKNIKKNADEEKAKKEEKNRSEWTVDRYYAEAKSKLEAEEYKDAAKLYEQLESRYPFGEYAQQSLLESAYAYYKTNQDESALASINRFIQLYPLNKNLDYAYYLKGLVNFNRGVGIIQKYVPYDETQRDPASAEESLKDFKSLVQRFPNSQYAKEAAQRIVYLRNRLAQHELNVAHYYMRRNAYIGAINRAQYVVENYQRTPAVPEALTLMVRGYKILGLDDLAKSNFEVLEHNYPGYFGVSRAKELKIIKEKQEEITGTTAKK</sequence>
<dbReference type="InterPro" id="IPR017689">
    <property type="entry name" value="BamD"/>
</dbReference>
<keyword evidence="9" id="KW-1185">Reference proteome</keyword>
<comment type="subcellular location">
    <subcellularLocation>
        <location evidence="6">Cell outer membrane</location>
        <topology evidence="6">Lipid-anchor</topology>
    </subcellularLocation>
</comment>
<dbReference type="HAMAP" id="MF_00922">
    <property type="entry name" value="OM_assembly_BamD"/>
    <property type="match status" value="1"/>
</dbReference>
<evidence type="ECO:0000256" key="5">
    <source>
        <dbReference type="ARBA" id="ARBA00023288"/>
    </source>
</evidence>
<keyword evidence="2 6" id="KW-0472">Membrane</keyword>
<keyword evidence="4 6" id="KW-0998">Cell outer membrane</keyword>
<dbReference type="AlphaFoldDB" id="A0A7G1QB65"/>
<comment type="function">
    <text evidence="6">Part of the outer membrane protein assembly complex, which is involved in assembly and insertion of beta-barrel proteins into the outer membrane.</text>
</comment>
<evidence type="ECO:0000256" key="1">
    <source>
        <dbReference type="ARBA" id="ARBA00022729"/>
    </source>
</evidence>
<reference evidence="8 9" key="1">
    <citation type="submission" date="2020-03" db="EMBL/GenBank/DDBJ databases">
        <authorList>
            <person name="Picone N."/>
        </authorList>
    </citation>
    <scope>NUCLEOTIDE SEQUENCE [LARGE SCALE GENOMIC DNA]</scope>
    <source>
        <strain evidence="8">NSCAC1</strain>
    </source>
</reference>
<comment type="similarity">
    <text evidence="6">Belongs to the BamD family.</text>
</comment>
<dbReference type="Gene3D" id="1.25.40.10">
    <property type="entry name" value="Tetratricopeptide repeat domain"/>
    <property type="match status" value="1"/>
</dbReference>
<evidence type="ECO:0000259" key="7">
    <source>
        <dbReference type="Pfam" id="PF13525"/>
    </source>
</evidence>
<comment type="subunit">
    <text evidence="6">Part of the Bam complex.</text>
</comment>
<dbReference type="PANTHER" id="PTHR37423">
    <property type="entry name" value="SOLUBLE LYTIC MUREIN TRANSGLYCOSYLASE-RELATED"/>
    <property type="match status" value="1"/>
</dbReference>
<evidence type="ECO:0000313" key="8">
    <source>
        <dbReference type="EMBL" id="CAB1277047.1"/>
    </source>
</evidence>
<evidence type="ECO:0000313" key="9">
    <source>
        <dbReference type="Proteomes" id="UP000516072"/>
    </source>
</evidence>
<dbReference type="NCBIfam" id="TIGR03302">
    <property type="entry name" value="OM_YfiO"/>
    <property type="match status" value="1"/>
</dbReference>
<dbReference type="CDD" id="cd15830">
    <property type="entry name" value="BamD"/>
    <property type="match status" value="1"/>
</dbReference>
<evidence type="ECO:0000256" key="4">
    <source>
        <dbReference type="ARBA" id="ARBA00023237"/>
    </source>
</evidence>
<feature type="domain" description="Outer membrane lipoprotein BamD-like" evidence="7">
    <location>
        <begin position="47"/>
        <end position="247"/>
    </location>
</feature>
<keyword evidence="3 6" id="KW-0564">Palmitate</keyword>
<gene>
    <name evidence="6 8" type="primary">bamD</name>
    <name evidence="8" type="ORF">NSCAC_1475</name>
</gene>
<dbReference type="Proteomes" id="UP000516072">
    <property type="component" value="Chromosome"/>
</dbReference>
<evidence type="ECO:0000256" key="2">
    <source>
        <dbReference type="ARBA" id="ARBA00023136"/>
    </source>
</evidence>
<name>A0A7G1QB65_9GAMM</name>
<dbReference type="KEGG" id="ntg:NSCAC_1475"/>
<dbReference type="PROSITE" id="PS51257">
    <property type="entry name" value="PROKAR_LIPOPROTEIN"/>
    <property type="match status" value="1"/>
</dbReference>
<dbReference type="PANTHER" id="PTHR37423:SF1">
    <property type="entry name" value="OUTER MEMBRANE PROTEIN ASSEMBLY FACTOR BAMD"/>
    <property type="match status" value="1"/>
</dbReference>
<keyword evidence="5 6" id="KW-0449">Lipoprotein</keyword>
<evidence type="ECO:0000256" key="6">
    <source>
        <dbReference type="HAMAP-Rule" id="MF_00922"/>
    </source>
</evidence>
<evidence type="ECO:0000256" key="3">
    <source>
        <dbReference type="ARBA" id="ARBA00023139"/>
    </source>
</evidence>
<dbReference type="Pfam" id="PF13525">
    <property type="entry name" value="YfiO"/>
    <property type="match status" value="1"/>
</dbReference>
<protein>
    <recommendedName>
        <fullName evidence="6">Outer membrane protein assembly factor BamD</fullName>
    </recommendedName>
</protein>
<dbReference type="InterPro" id="IPR011990">
    <property type="entry name" value="TPR-like_helical_dom_sf"/>
</dbReference>
<dbReference type="EMBL" id="LR778175">
    <property type="protein sequence ID" value="CAB1277047.1"/>
    <property type="molecule type" value="Genomic_DNA"/>
</dbReference>
<accession>A0A7G1QB65</accession>
<dbReference type="GO" id="GO:1990063">
    <property type="term" value="C:Bam protein complex"/>
    <property type="evidence" value="ECO:0007669"/>
    <property type="project" value="TreeGrafter"/>
</dbReference>